<dbReference type="GO" id="GO:0006465">
    <property type="term" value="P:signal peptide processing"/>
    <property type="evidence" value="ECO:0007669"/>
    <property type="project" value="UniProtKB-UniRule"/>
</dbReference>
<name>A0AAQ3WBS4_9ENTE</name>
<evidence type="ECO:0000313" key="4">
    <source>
        <dbReference type="EMBL" id="WYK01954.1"/>
    </source>
</evidence>
<feature type="compositionally biased region" description="Basic residues" evidence="2">
    <location>
        <begin position="46"/>
        <end position="67"/>
    </location>
</feature>
<dbReference type="GO" id="GO:0009003">
    <property type="term" value="F:signal peptidase activity"/>
    <property type="evidence" value="ECO:0007669"/>
    <property type="project" value="UniProtKB-EC"/>
</dbReference>
<feature type="transmembrane region" description="Helical" evidence="3">
    <location>
        <begin position="74"/>
        <end position="98"/>
    </location>
</feature>
<dbReference type="CDD" id="cd06530">
    <property type="entry name" value="S26_SPase_I"/>
    <property type="match status" value="1"/>
</dbReference>
<dbReference type="Proteomes" id="UP000194948">
    <property type="component" value="Chromosome"/>
</dbReference>
<dbReference type="RefSeq" id="WP_086315591.1">
    <property type="nucleotide sequence ID" value="NZ_CP147244.1"/>
</dbReference>
<dbReference type="InterPro" id="IPR001733">
    <property type="entry name" value="Peptidase_S26B"/>
</dbReference>
<proteinExistence type="predicted"/>
<feature type="compositionally biased region" description="Basic residues" evidence="2">
    <location>
        <begin position="8"/>
        <end position="22"/>
    </location>
</feature>
<dbReference type="EC" id="3.4.21.89" evidence="1"/>
<evidence type="ECO:0000313" key="5">
    <source>
        <dbReference type="Proteomes" id="UP000194948"/>
    </source>
</evidence>
<dbReference type="PANTHER" id="PTHR10806:SF6">
    <property type="entry name" value="SIGNAL PEPTIDASE COMPLEX CATALYTIC SUBUNIT SEC11"/>
    <property type="match status" value="1"/>
</dbReference>
<keyword evidence="3" id="KW-0472">Membrane</keyword>
<dbReference type="PANTHER" id="PTHR10806">
    <property type="entry name" value="SIGNAL PEPTIDASE COMPLEX CATALYTIC SUBUNIT SEC11"/>
    <property type="match status" value="1"/>
</dbReference>
<feature type="region of interest" description="Disordered" evidence="2">
    <location>
        <begin position="1"/>
        <end position="67"/>
    </location>
</feature>
<dbReference type="EMBL" id="CP147244">
    <property type="protein sequence ID" value="WYK01954.1"/>
    <property type="molecule type" value="Genomic_DNA"/>
</dbReference>
<dbReference type="AlphaFoldDB" id="A0AAQ3WBS4"/>
<gene>
    <name evidence="4" type="ORF">A5821_003091</name>
</gene>
<keyword evidence="5" id="KW-1185">Reference proteome</keyword>
<keyword evidence="3" id="KW-0812">Transmembrane</keyword>
<dbReference type="GO" id="GO:0016020">
    <property type="term" value="C:membrane"/>
    <property type="evidence" value="ECO:0007669"/>
    <property type="project" value="UniProtKB-UniRule"/>
</dbReference>
<evidence type="ECO:0000256" key="3">
    <source>
        <dbReference type="SAM" id="Phobius"/>
    </source>
</evidence>
<reference evidence="4 5" key="2">
    <citation type="submission" date="2024-03" db="EMBL/GenBank/DDBJ databases">
        <title>The Genome Sequence of Enterococcus sp. DIV0205d.</title>
        <authorList>
            <consortium name="The Broad Institute Genomics Platform"/>
            <consortium name="The Broad Institute Microbial Omics Core"/>
            <consortium name="The Broad Institute Genomic Center for Infectious Diseases"/>
            <person name="Earl A."/>
            <person name="Manson A."/>
            <person name="Gilmore M."/>
            <person name="Schwartman J."/>
            <person name="Shea T."/>
            <person name="Abouelleil A."/>
            <person name="Cao P."/>
            <person name="Chapman S."/>
            <person name="Cusick C."/>
            <person name="Young S."/>
            <person name="Neafsey D."/>
            <person name="Nusbaum C."/>
            <person name="Birren B."/>
        </authorList>
    </citation>
    <scope>NUCLEOTIDE SEQUENCE [LARGE SCALE GENOMIC DNA]</scope>
    <source>
        <strain evidence="4 5">7F3_DIV0205</strain>
    </source>
</reference>
<protein>
    <recommendedName>
        <fullName evidence="1">Signal peptidase I</fullName>
        <ecNumber evidence="1">3.4.21.89</ecNumber>
    </recommendedName>
</protein>
<sequence>MVEERNKKPQSNKRKKNKKSTTKHSTNERKIASRSKPTAKAANKQSHSRNRKKQQRPISKKRQPAKYHKTKNPVYTVLFNVIFYSFILFMIVGSIMFATTKNANKSVLGYRFFGVLTDSMVPRDPEKQKGGFHSGDVIIVKNIAGNAAEVGDIITFRPSITSQAFLTHRVKEKLDHLGETKGTYYITQGDANLAEDVPVNEKQVVGKKIIVVPKVGAFLNFVRENLIISIIFLISVFGFITIIRYYILNK</sequence>
<accession>A0AAQ3WBS4</accession>
<feature type="transmembrane region" description="Helical" evidence="3">
    <location>
        <begin position="226"/>
        <end position="247"/>
    </location>
</feature>
<evidence type="ECO:0000256" key="1">
    <source>
        <dbReference type="NCBIfam" id="TIGR02228"/>
    </source>
</evidence>
<organism evidence="4 5">
    <name type="scientific">Candidatus Enterococcus palustris</name>
    <dbReference type="NCBI Taxonomy" id="1834189"/>
    <lineage>
        <taxon>Bacteria</taxon>
        <taxon>Bacillati</taxon>
        <taxon>Bacillota</taxon>
        <taxon>Bacilli</taxon>
        <taxon>Lactobacillales</taxon>
        <taxon>Enterococcaceae</taxon>
        <taxon>Enterococcus</taxon>
    </lineage>
</organism>
<keyword evidence="3" id="KW-1133">Transmembrane helix</keyword>
<dbReference type="NCBIfam" id="TIGR02228">
    <property type="entry name" value="sigpep_I_arch"/>
    <property type="match status" value="1"/>
</dbReference>
<dbReference type="InterPro" id="IPR019533">
    <property type="entry name" value="Peptidase_S26"/>
</dbReference>
<reference evidence="5" key="1">
    <citation type="submission" date="2017-05" db="EMBL/GenBank/DDBJ databases">
        <title>The Genome Sequence of EEnterococcus faecalis 9F2_4866.</title>
        <authorList>
            <consortium name="The Broad Institute Genomics Platform"/>
            <consortium name="The Broad Institute Genomic Center for Infectious Diseases"/>
            <person name="Earl A."/>
            <person name="Manson A."/>
            <person name="Schwartman J."/>
            <person name="Gilmore M."/>
            <person name="Abouelleil A."/>
            <person name="Cao P."/>
            <person name="Chapman S."/>
            <person name="Cusick C."/>
            <person name="Shea T."/>
            <person name="Young S."/>
            <person name="Neafsey D."/>
            <person name="Nusbaum C."/>
            <person name="Birren B."/>
        </authorList>
    </citation>
    <scope>NUCLEOTIDE SEQUENCE [LARGE SCALE GENOMIC DNA]</scope>
    <source>
        <strain evidence="5">7F3_DIV0205</strain>
    </source>
</reference>
<evidence type="ECO:0000256" key="2">
    <source>
        <dbReference type="SAM" id="MobiDB-lite"/>
    </source>
</evidence>
<dbReference type="GO" id="GO:0004252">
    <property type="term" value="F:serine-type endopeptidase activity"/>
    <property type="evidence" value="ECO:0007669"/>
    <property type="project" value="UniProtKB-UniRule"/>
</dbReference>